<evidence type="ECO:0000313" key="4">
    <source>
        <dbReference type="Proteomes" id="UP000267250"/>
    </source>
</evidence>
<reference evidence="3 4" key="1">
    <citation type="submission" date="2016-07" db="EMBL/GenBank/DDBJ databases">
        <title>Genome and transcriptome analysis of iron-reducing fermentative bacteria Anoxybacter fermentans.</title>
        <authorList>
            <person name="Zeng X."/>
            <person name="Shao Z."/>
        </authorList>
    </citation>
    <scope>NUCLEOTIDE SEQUENCE [LARGE SCALE GENOMIC DNA]</scope>
    <source>
        <strain evidence="3 4">DY22613</strain>
    </source>
</reference>
<accession>A0A3S9T1S5</accession>
<evidence type="ECO:0000256" key="1">
    <source>
        <dbReference type="ARBA" id="ARBA00023125"/>
    </source>
</evidence>
<organism evidence="3 4">
    <name type="scientific">Anoxybacter fermentans</name>
    <dbReference type="NCBI Taxonomy" id="1323375"/>
    <lineage>
        <taxon>Bacteria</taxon>
        <taxon>Bacillati</taxon>
        <taxon>Bacillota</taxon>
        <taxon>Clostridia</taxon>
        <taxon>Halanaerobiales</taxon>
        <taxon>Anoxybacter</taxon>
    </lineage>
</organism>
<keyword evidence="4" id="KW-1185">Reference proteome</keyword>
<dbReference type="InterPro" id="IPR000551">
    <property type="entry name" value="MerR-type_HTH_dom"/>
</dbReference>
<dbReference type="GO" id="GO:0003700">
    <property type="term" value="F:DNA-binding transcription factor activity"/>
    <property type="evidence" value="ECO:0007669"/>
    <property type="project" value="InterPro"/>
</dbReference>
<dbReference type="EMBL" id="CP016379">
    <property type="protein sequence ID" value="AZR74553.1"/>
    <property type="molecule type" value="Genomic_DNA"/>
</dbReference>
<dbReference type="PROSITE" id="PS50937">
    <property type="entry name" value="HTH_MERR_2"/>
    <property type="match status" value="1"/>
</dbReference>
<dbReference type="PANTHER" id="PTHR30204">
    <property type="entry name" value="REDOX-CYCLING DRUG-SENSING TRANSCRIPTIONAL ACTIVATOR SOXR"/>
    <property type="match status" value="1"/>
</dbReference>
<feature type="domain" description="HTH merR-type" evidence="2">
    <location>
        <begin position="8"/>
        <end position="76"/>
    </location>
</feature>
<evidence type="ECO:0000259" key="2">
    <source>
        <dbReference type="PROSITE" id="PS50937"/>
    </source>
</evidence>
<dbReference type="InterPro" id="IPR009061">
    <property type="entry name" value="DNA-bd_dom_put_sf"/>
</dbReference>
<dbReference type="SMART" id="SM00422">
    <property type="entry name" value="HTH_MERR"/>
    <property type="match status" value="1"/>
</dbReference>
<name>A0A3S9T1S5_9FIRM</name>
<gene>
    <name evidence="3" type="ORF">BBF96_14850</name>
</gene>
<dbReference type="PRINTS" id="PR00040">
    <property type="entry name" value="HTHMERR"/>
</dbReference>
<evidence type="ECO:0000313" key="3">
    <source>
        <dbReference type="EMBL" id="AZR74553.1"/>
    </source>
</evidence>
<keyword evidence="1" id="KW-0238">DNA-binding</keyword>
<dbReference type="SUPFAM" id="SSF46955">
    <property type="entry name" value="Putative DNA-binding domain"/>
    <property type="match status" value="1"/>
</dbReference>
<dbReference type="RefSeq" id="WP_127017915.1">
    <property type="nucleotide sequence ID" value="NZ_CP016379.1"/>
</dbReference>
<dbReference type="OrthoDB" id="9814833at2"/>
<proteinExistence type="predicted"/>
<sequence>MNNRNRPMYTMSAVCKMTGLTARRIRYYEEVGLIKPARTRGNQRIFTPEEIQRLREIKELLEKGLTIAGVKEQLALKDQSSFDYTPIEPAKTLPGMQRGITSLYPVSNRAQLLEMILKQRKEKKRNKEKI</sequence>
<dbReference type="Proteomes" id="UP000267250">
    <property type="component" value="Chromosome"/>
</dbReference>
<dbReference type="PANTHER" id="PTHR30204:SF58">
    <property type="entry name" value="HTH-TYPE TRANSCRIPTIONAL REGULATOR YFMP"/>
    <property type="match status" value="1"/>
</dbReference>
<dbReference type="KEGG" id="aft:BBF96_14850"/>
<protein>
    <recommendedName>
        <fullName evidence="2">HTH merR-type domain-containing protein</fullName>
    </recommendedName>
</protein>
<dbReference type="InterPro" id="IPR047057">
    <property type="entry name" value="MerR_fam"/>
</dbReference>
<dbReference type="GO" id="GO:0003677">
    <property type="term" value="F:DNA binding"/>
    <property type="evidence" value="ECO:0007669"/>
    <property type="project" value="UniProtKB-KW"/>
</dbReference>
<dbReference type="Gene3D" id="1.10.1660.10">
    <property type="match status" value="1"/>
</dbReference>
<dbReference type="AlphaFoldDB" id="A0A3S9T1S5"/>
<dbReference type="Pfam" id="PF13411">
    <property type="entry name" value="MerR_1"/>
    <property type="match status" value="1"/>
</dbReference>